<dbReference type="InterPro" id="IPR041489">
    <property type="entry name" value="PDZ_6"/>
</dbReference>
<dbReference type="SUPFAM" id="SSF50156">
    <property type="entry name" value="PDZ domain-like"/>
    <property type="match status" value="1"/>
</dbReference>
<evidence type="ECO:0000256" key="1">
    <source>
        <dbReference type="ARBA" id="ARBA00009179"/>
    </source>
</evidence>
<dbReference type="GO" id="GO:0030288">
    <property type="term" value="C:outer membrane-bounded periplasmic space"/>
    <property type="evidence" value="ECO:0007669"/>
    <property type="project" value="TreeGrafter"/>
</dbReference>
<keyword evidence="3" id="KW-0378">Hydrolase</keyword>
<dbReference type="GO" id="GO:0008236">
    <property type="term" value="F:serine-type peptidase activity"/>
    <property type="evidence" value="ECO:0007669"/>
    <property type="project" value="UniProtKB-KW"/>
</dbReference>
<sequence length="531" mass="58320">MIFPRQTSPTCCADISLRSHGFRLLLSIFVLLSSGCQTNNLWPFNQNFADEVQKPIEQAIAQIAQFYVDDVDAEKIVLNGLVYLQKTDPDLSILYEGQTVKLTMNDEVVAERAAPHARSATRWSQTASILLRKAQETSSKVASLSNEQLLNGFLNTSLSALDPFSRYYGPNDAVDIIAALEGKDGVGLKLSAIDGLLKVTAIEADSPAERAGLIPGSEVIAIDEIPAPELSLHEARAKLIGTKGSILNIRIRRPGVERAEDFELVRARVIPDSVTFNDDPYFPVVRISIFNAKTSSQFRTMLRKRMDIQARKWRGLILDLRGNAGGLLIQAIEVADLFMDRGEILSESGRHFRSRRQYRALRGDVLNGLPIVVLIDGATASSAEILAAALQDNRRAVVVGSISYGKGAVQVFQDLPNGGKLDLTWAYYRTAGKYMINGYGVLPTICTAGFDNGIAAVLVTLRKQASQTQKAFNKLRRMQYDSSAKISSFRRSCSWQADDTRDLDLEAAVTLLNDKKLFDDALALPFSADGS</sequence>
<dbReference type="InterPro" id="IPR005151">
    <property type="entry name" value="Tail-specific_protease"/>
</dbReference>
<dbReference type="PROSITE" id="PS50106">
    <property type="entry name" value="PDZ"/>
    <property type="match status" value="1"/>
</dbReference>
<dbReference type="SMART" id="SM00245">
    <property type="entry name" value="TSPc"/>
    <property type="match status" value="1"/>
</dbReference>
<dbReference type="GO" id="GO:0006508">
    <property type="term" value="P:proteolysis"/>
    <property type="evidence" value="ECO:0007669"/>
    <property type="project" value="UniProtKB-KW"/>
</dbReference>
<dbReference type="GO" id="GO:0007165">
    <property type="term" value="P:signal transduction"/>
    <property type="evidence" value="ECO:0007669"/>
    <property type="project" value="TreeGrafter"/>
</dbReference>
<reference evidence="6 7" key="1">
    <citation type="submission" date="2018-07" db="EMBL/GenBank/DDBJ databases">
        <title>Genomic Encyclopedia of Type Strains, Phase III (KMG-III): the genomes of soil and plant-associated and newly described type strains.</title>
        <authorList>
            <person name="Whitman W."/>
        </authorList>
    </citation>
    <scope>NUCLEOTIDE SEQUENCE [LARGE SCALE GENOMIC DNA]</scope>
    <source>
        <strain evidence="6 7">CECT 8488</strain>
    </source>
</reference>
<dbReference type="CDD" id="cd07560">
    <property type="entry name" value="Peptidase_S41_CPP"/>
    <property type="match status" value="1"/>
</dbReference>
<dbReference type="PANTHER" id="PTHR32060:SF30">
    <property type="entry name" value="CARBOXY-TERMINAL PROCESSING PROTEASE CTPA"/>
    <property type="match status" value="1"/>
</dbReference>
<evidence type="ECO:0000313" key="6">
    <source>
        <dbReference type="EMBL" id="RED50902.1"/>
    </source>
</evidence>
<dbReference type="SUPFAM" id="SSF52096">
    <property type="entry name" value="ClpP/crotonase"/>
    <property type="match status" value="1"/>
</dbReference>
<dbReference type="PANTHER" id="PTHR32060">
    <property type="entry name" value="TAIL-SPECIFIC PROTEASE"/>
    <property type="match status" value="1"/>
</dbReference>
<proteinExistence type="inferred from homology"/>
<dbReference type="InterPro" id="IPR036034">
    <property type="entry name" value="PDZ_sf"/>
</dbReference>
<dbReference type="Gene3D" id="3.90.226.10">
    <property type="entry name" value="2-enoyl-CoA Hydratase, Chain A, domain 1"/>
    <property type="match status" value="1"/>
</dbReference>
<dbReference type="Pfam" id="PF03572">
    <property type="entry name" value="Peptidase_S41"/>
    <property type="match status" value="1"/>
</dbReference>
<dbReference type="EMBL" id="QRDW01000004">
    <property type="protein sequence ID" value="RED50902.1"/>
    <property type="molecule type" value="Genomic_DNA"/>
</dbReference>
<evidence type="ECO:0000256" key="3">
    <source>
        <dbReference type="ARBA" id="ARBA00022801"/>
    </source>
</evidence>
<dbReference type="Pfam" id="PF17820">
    <property type="entry name" value="PDZ_6"/>
    <property type="match status" value="1"/>
</dbReference>
<dbReference type="Gene3D" id="3.30.750.44">
    <property type="match status" value="1"/>
</dbReference>
<evidence type="ECO:0000313" key="7">
    <source>
        <dbReference type="Proteomes" id="UP000256845"/>
    </source>
</evidence>
<dbReference type="InterPro" id="IPR001478">
    <property type="entry name" value="PDZ"/>
</dbReference>
<evidence type="ECO:0000259" key="5">
    <source>
        <dbReference type="PROSITE" id="PS50106"/>
    </source>
</evidence>
<dbReference type="CDD" id="cd06782">
    <property type="entry name" value="cpPDZ_CPP-like"/>
    <property type="match status" value="1"/>
</dbReference>
<name>A0A3D9HN20_9PROT</name>
<dbReference type="GO" id="GO:0004175">
    <property type="term" value="F:endopeptidase activity"/>
    <property type="evidence" value="ECO:0007669"/>
    <property type="project" value="TreeGrafter"/>
</dbReference>
<keyword evidence="7" id="KW-1185">Reference proteome</keyword>
<comment type="similarity">
    <text evidence="1">Belongs to the peptidase S41A family.</text>
</comment>
<gene>
    <name evidence="6" type="ORF">DFP90_104174</name>
</gene>
<dbReference type="Proteomes" id="UP000256845">
    <property type="component" value="Unassembled WGS sequence"/>
</dbReference>
<organism evidence="6 7">
    <name type="scientific">Aestuariispira insulae</name>
    <dbReference type="NCBI Taxonomy" id="1461337"/>
    <lineage>
        <taxon>Bacteria</taxon>
        <taxon>Pseudomonadati</taxon>
        <taxon>Pseudomonadota</taxon>
        <taxon>Alphaproteobacteria</taxon>
        <taxon>Rhodospirillales</taxon>
        <taxon>Kiloniellaceae</taxon>
        <taxon>Aestuariispira</taxon>
    </lineage>
</organism>
<dbReference type="AlphaFoldDB" id="A0A3D9HN20"/>
<feature type="domain" description="PDZ" evidence="5">
    <location>
        <begin position="173"/>
        <end position="254"/>
    </location>
</feature>
<dbReference type="InterPro" id="IPR029045">
    <property type="entry name" value="ClpP/crotonase-like_dom_sf"/>
</dbReference>
<dbReference type="InterPro" id="IPR004447">
    <property type="entry name" value="Peptidase_S41A"/>
</dbReference>
<keyword evidence="2 6" id="KW-0645">Protease</keyword>
<protein>
    <submittedName>
        <fullName evidence="6">Carboxyl-terminal processing protease</fullName>
    </submittedName>
</protein>
<dbReference type="Gene3D" id="2.30.42.10">
    <property type="match status" value="1"/>
</dbReference>
<dbReference type="SMART" id="SM00228">
    <property type="entry name" value="PDZ"/>
    <property type="match status" value="1"/>
</dbReference>
<comment type="caution">
    <text evidence="6">The sequence shown here is derived from an EMBL/GenBank/DDBJ whole genome shotgun (WGS) entry which is preliminary data.</text>
</comment>
<keyword evidence="4" id="KW-0720">Serine protease</keyword>
<evidence type="ECO:0000256" key="2">
    <source>
        <dbReference type="ARBA" id="ARBA00022670"/>
    </source>
</evidence>
<evidence type="ECO:0000256" key="4">
    <source>
        <dbReference type="ARBA" id="ARBA00022825"/>
    </source>
</evidence>
<accession>A0A3D9HN20</accession>